<dbReference type="EMBL" id="GBXM01071143">
    <property type="protein sequence ID" value="JAH37434.1"/>
    <property type="molecule type" value="Transcribed_RNA"/>
</dbReference>
<organism evidence="1">
    <name type="scientific">Anguilla anguilla</name>
    <name type="common">European freshwater eel</name>
    <name type="synonym">Muraena anguilla</name>
    <dbReference type="NCBI Taxonomy" id="7936"/>
    <lineage>
        <taxon>Eukaryota</taxon>
        <taxon>Metazoa</taxon>
        <taxon>Chordata</taxon>
        <taxon>Craniata</taxon>
        <taxon>Vertebrata</taxon>
        <taxon>Euteleostomi</taxon>
        <taxon>Actinopterygii</taxon>
        <taxon>Neopterygii</taxon>
        <taxon>Teleostei</taxon>
        <taxon>Anguilliformes</taxon>
        <taxon>Anguillidae</taxon>
        <taxon>Anguilla</taxon>
    </lineage>
</organism>
<accession>A0A0E9S7N6</accession>
<dbReference type="AlphaFoldDB" id="A0A0E9S7N6"/>
<evidence type="ECO:0000313" key="1">
    <source>
        <dbReference type="EMBL" id="JAH37434.1"/>
    </source>
</evidence>
<sequence length="41" mass="4404">MTISLLCQRTEKMAIAERGASHSTMVVTLSTFAVSGHTHSL</sequence>
<proteinExistence type="predicted"/>
<reference evidence="1" key="2">
    <citation type="journal article" date="2015" name="Fish Shellfish Immunol.">
        <title>Early steps in the European eel (Anguilla anguilla)-Vibrio vulnificus interaction in the gills: Role of the RtxA13 toxin.</title>
        <authorList>
            <person name="Callol A."/>
            <person name="Pajuelo D."/>
            <person name="Ebbesson L."/>
            <person name="Teles M."/>
            <person name="MacKenzie S."/>
            <person name="Amaro C."/>
        </authorList>
    </citation>
    <scope>NUCLEOTIDE SEQUENCE</scope>
</reference>
<protein>
    <submittedName>
        <fullName evidence="1">Uncharacterized protein</fullName>
    </submittedName>
</protein>
<reference evidence="1" key="1">
    <citation type="submission" date="2014-11" db="EMBL/GenBank/DDBJ databases">
        <authorList>
            <person name="Amaro Gonzalez C."/>
        </authorList>
    </citation>
    <scope>NUCLEOTIDE SEQUENCE</scope>
</reference>
<name>A0A0E9S7N6_ANGAN</name>